<feature type="compositionally biased region" description="Basic and acidic residues" evidence="1">
    <location>
        <begin position="221"/>
        <end position="245"/>
    </location>
</feature>
<protein>
    <submittedName>
        <fullName evidence="3">Uncharacterized protein</fullName>
    </submittedName>
</protein>
<evidence type="ECO:0000313" key="3">
    <source>
        <dbReference type="RefSeq" id="XP_028337746.1"/>
    </source>
</evidence>
<gene>
    <name evidence="3" type="primary">LOC114484607</name>
</gene>
<dbReference type="Proteomes" id="UP000248484">
    <property type="component" value="Chromosome 20"/>
</dbReference>
<name>A0A455B0X9_PHYMC</name>
<dbReference type="RefSeq" id="XP_028337746.1">
    <property type="nucleotide sequence ID" value="XM_028481945.1"/>
</dbReference>
<feature type="region of interest" description="Disordered" evidence="1">
    <location>
        <begin position="1"/>
        <end position="21"/>
    </location>
</feature>
<evidence type="ECO:0000313" key="2">
    <source>
        <dbReference type="Proteomes" id="UP000248484"/>
    </source>
</evidence>
<sequence>MAGAETRRSARPPVSEQPPCPLEALANVRKGWSLRGRRLGGVPQSRTQISCKGWGQGDEGRCLWAAGRSPRVCAEVRNPRKEMQGATRKQITENQGLTLRRRCGSGGSGRRKNWQPPSALCHKVTRSREQEIIPVRVNSNPYDAATVCRTRGKLRKCDYTLEPACGTTRIQRDSITLLKISLPQGTFLTCPQHQTTFSSTTNSASWIIPHEKEIWTHRDTRDVGTQMKDTEEGHLQAKRRGETKPPETLLWDVQPPEL</sequence>
<feature type="region of interest" description="Disordered" evidence="1">
    <location>
        <begin position="221"/>
        <end position="258"/>
    </location>
</feature>
<accession>A0A455B0X9</accession>
<organism evidence="2 3">
    <name type="scientific">Physeter macrocephalus</name>
    <name type="common">Sperm whale</name>
    <name type="synonym">Physeter catodon</name>
    <dbReference type="NCBI Taxonomy" id="9755"/>
    <lineage>
        <taxon>Eukaryota</taxon>
        <taxon>Metazoa</taxon>
        <taxon>Chordata</taxon>
        <taxon>Craniata</taxon>
        <taxon>Vertebrata</taxon>
        <taxon>Euteleostomi</taxon>
        <taxon>Mammalia</taxon>
        <taxon>Eutheria</taxon>
        <taxon>Laurasiatheria</taxon>
        <taxon>Artiodactyla</taxon>
        <taxon>Whippomorpha</taxon>
        <taxon>Cetacea</taxon>
        <taxon>Odontoceti</taxon>
        <taxon>Physeteridae</taxon>
        <taxon>Physeter</taxon>
    </lineage>
</organism>
<proteinExistence type="predicted"/>
<reference evidence="3" key="1">
    <citation type="submission" date="2025-08" db="UniProtKB">
        <authorList>
            <consortium name="RefSeq"/>
        </authorList>
    </citation>
    <scope>IDENTIFICATION</scope>
    <source>
        <tissue evidence="3">Muscle</tissue>
    </source>
</reference>
<dbReference type="GeneID" id="114484607"/>
<evidence type="ECO:0000256" key="1">
    <source>
        <dbReference type="SAM" id="MobiDB-lite"/>
    </source>
</evidence>
<dbReference type="AlphaFoldDB" id="A0A455B0X9"/>
<keyword evidence="2" id="KW-1185">Reference proteome</keyword>
<dbReference type="InParanoid" id="A0A455B0X9"/>
<dbReference type="KEGG" id="pcad:114484607"/>